<dbReference type="NCBIfam" id="TIGR02166">
    <property type="entry name" value="dmsA_ynfE"/>
    <property type="match status" value="1"/>
</dbReference>
<dbReference type="Pfam" id="PF04879">
    <property type="entry name" value="Molybdop_Fe4S4"/>
    <property type="match status" value="1"/>
</dbReference>
<keyword evidence="8" id="KW-0411">Iron-sulfur</keyword>
<keyword evidence="3" id="KW-0500">Molybdenum</keyword>
<evidence type="ECO:0000313" key="11">
    <source>
        <dbReference type="Proteomes" id="UP000479639"/>
    </source>
</evidence>
<dbReference type="InterPro" id="IPR006657">
    <property type="entry name" value="MoPterin_dinucl-bd_dom"/>
</dbReference>
<dbReference type="InterPro" id="IPR011888">
    <property type="entry name" value="Anaer_DMSO_reductase"/>
</dbReference>
<dbReference type="GO" id="GO:0009061">
    <property type="term" value="P:anaerobic respiration"/>
    <property type="evidence" value="ECO:0007669"/>
    <property type="project" value="TreeGrafter"/>
</dbReference>
<organism evidence="10 11">
    <name type="scientific">Adlercreutzia muris</name>
    <dbReference type="NCBI Taxonomy" id="1796610"/>
    <lineage>
        <taxon>Bacteria</taxon>
        <taxon>Bacillati</taxon>
        <taxon>Actinomycetota</taxon>
        <taxon>Coriobacteriia</taxon>
        <taxon>Eggerthellales</taxon>
        <taxon>Eggerthellaceae</taxon>
        <taxon>Adlercreutzia</taxon>
    </lineage>
</organism>
<dbReference type="PROSITE" id="PS51669">
    <property type="entry name" value="4FE4S_MOW_BIS_MGD"/>
    <property type="match status" value="1"/>
</dbReference>
<dbReference type="RefSeq" id="WP_135971566.1">
    <property type="nucleotide sequence ID" value="NZ_JANJZI010000009.1"/>
</dbReference>
<dbReference type="InterPro" id="IPR009010">
    <property type="entry name" value="Asp_de-COase-like_dom_sf"/>
</dbReference>
<dbReference type="GO" id="GO:0009389">
    <property type="term" value="F:dimethyl sulfoxide reductase activity"/>
    <property type="evidence" value="ECO:0007669"/>
    <property type="project" value="InterPro"/>
</dbReference>
<evidence type="ECO:0000256" key="3">
    <source>
        <dbReference type="ARBA" id="ARBA00022505"/>
    </source>
</evidence>
<protein>
    <submittedName>
        <fullName evidence="10">Molybdopterin-dependent oxidoreductase</fullName>
    </submittedName>
</protein>
<dbReference type="Pfam" id="PF01568">
    <property type="entry name" value="Molydop_binding"/>
    <property type="match status" value="1"/>
</dbReference>
<comment type="similarity">
    <text evidence="2">Belongs to the prokaryotic molybdopterin-containing oxidoreductase family.</text>
</comment>
<dbReference type="Gene3D" id="3.40.228.10">
    <property type="entry name" value="Dimethylsulfoxide Reductase, domain 2"/>
    <property type="match status" value="1"/>
</dbReference>
<evidence type="ECO:0000313" key="10">
    <source>
        <dbReference type="EMBL" id="KAB1651117.1"/>
    </source>
</evidence>
<dbReference type="PANTHER" id="PTHR43742">
    <property type="entry name" value="TRIMETHYLAMINE-N-OXIDE REDUCTASE"/>
    <property type="match status" value="1"/>
</dbReference>
<feature type="domain" description="4Fe-4S Mo/W bis-MGD-type" evidence="9">
    <location>
        <begin position="52"/>
        <end position="113"/>
    </location>
</feature>
<dbReference type="InterPro" id="IPR006311">
    <property type="entry name" value="TAT_signal"/>
</dbReference>
<dbReference type="GO" id="GO:0043546">
    <property type="term" value="F:molybdopterin cofactor binding"/>
    <property type="evidence" value="ECO:0007669"/>
    <property type="project" value="InterPro"/>
</dbReference>
<evidence type="ECO:0000256" key="6">
    <source>
        <dbReference type="ARBA" id="ARBA00023002"/>
    </source>
</evidence>
<proteinExistence type="inferred from homology"/>
<dbReference type="GO" id="GO:0009055">
    <property type="term" value="F:electron transfer activity"/>
    <property type="evidence" value="ECO:0007669"/>
    <property type="project" value="TreeGrafter"/>
</dbReference>
<dbReference type="PROSITE" id="PS51318">
    <property type="entry name" value="TAT"/>
    <property type="match status" value="1"/>
</dbReference>
<keyword evidence="7" id="KW-0408">Iron</keyword>
<dbReference type="GO" id="GO:0030151">
    <property type="term" value="F:molybdenum ion binding"/>
    <property type="evidence" value="ECO:0007669"/>
    <property type="project" value="InterPro"/>
</dbReference>
<evidence type="ECO:0000256" key="2">
    <source>
        <dbReference type="ARBA" id="ARBA00010312"/>
    </source>
</evidence>
<dbReference type="PROSITE" id="PS51257">
    <property type="entry name" value="PROKAR_LIPOPROTEIN"/>
    <property type="match status" value="1"/>
</dbReference>
<keyword evidence="5" id="KW-0732">Signal</keyword>
<comment type="cofactor">
    <cofactor evidence="1">
        <name>Mo-bis(molybdopterin guanine dinucleotide)</name>
        <dbReference type="ChEBI" id="CHEBI:60539"/>
    </cofactor>
</comment>
<keyword evidence="6" id="KW-0560">Oxidoreductase</keyword>
<dbReference type="PANTHER" id="PTHR43742:SF3">
    <property type="entry name" value="DIMETHYL SULFOXIDE REDUCTASE DMSA"/>
    <property type="match status" value="1"/>
</dbReference>
<evidence type="ECO:0000259" key="9">
    <source>
        <dbReference type="PROSITE" id="PS51669"/>
    </source>
</evidence>
<dbReference type="SUPFAM" id="SSF50692">
    <property type="entry name" value="ADC-like"/>
    <property type="match status" value="1"/>
</dbReference>
<dbReference type="InterPro" id="IPR006656">
    <property type="entry name" value="Mopterin_OxRdtase"/>
</dbReference>
<dbReference type="Gene3D" id="2.40.40.20">
    <property type="match status" value="1"/>
</dbReference>
<accession>A0A7C8BRY5</accession>
<evidence type="ECO:0000256" key="7">
    <source>
        <dbReference type="ARBA" id="ARBA00023004"/>
    </source>
</evidence>
<dbReference type="InterPro" id="IPR006963">
    <property type="entry name" value="Mopterin_OxRdtase_4Fe-4S_dom"/>
</dbReference>
<dbReference type="Gene3D" id="3.40.50.12440">
    <property type="match status" value="1"/>
</dbReference>
<dbReference type="SMART" id="SM00926">
    <property type="entry name" value="Molybdop_Fe4S4"/>
    <property type="match status" value="1"/>
</dbReference>
<dbReference type="SUPFAM" id="SSF53706">
    <property type="entry name" value="Formate dehydrogenase/DMSO reductase, domains 1-3"/>
    <property type="match status" value="1"/>
</dbReference>
<evidence type="ECO:0000256" key="4">
    <source>
        <dbReference type="ARBA" id="ARBA00022723"/>
    </source>
</evidence>
<reference evidence="10 11" key="1">
    <citation type="submission" date="2019-09" db="EMBL/GenBank/DDBJ databases">
        <title>Whole genome shotgun sequencing (WGS) of Ellagibacter isourolithinifaciens DSM 104140(T) and Adlercreutzia muris DSM 29508(T).</title>
        <authorList>
            <person name="Stoll D.A."/>
            <person name="Danylec N."/>
            <person name="Huch M."/>
        </authorList>
    </citation>
    <scope>NUCLEOTIDE SEQUENCE [LARGE SCALE GENOMIC DNA]</scope>
    <source>
        <strain evidence="10 11">DSM 29508</strain>
    </source>
</reference>
<keyword evidence="11" id="KW-1185">Reference proteome</keyword>
<dbReference type="Pfam" id="PF00384">
    <property type="entry name" value="Molybdopterin"/>
    <property type="match status" value="1"/>
</dbReference>
<dbReference type="InterPro" id="IPR006655">
    <property type="entry name" value="Mopterin_OxRdtase_prok_CS"/>
</dbReference>
<dbReference type="GO" id="GO:0030288">
    <property type="term" value="C:outer membrane-bounded periplasmic space"/>
    <property type="evidence" value="ECO:0007669"/>
    <property type="project" value="TreeGrafter"/>
</dbReference>
<dbReference type="GO" id="GO:0051539">
    <property type="term" value="F:4 iron, 4 sulfur cluster binding"/>
    <property type="evidence" value="ECO:0007669"/>
    <property type="project" value="InterPro"/>
</dbReference>
<gene>
    <name evidence="10" type="ORF">F8D48_02415</name>
</gene>
<evidence type="ECO:0000256" key="8">
    <source>
        <dbReference type="ARBA" id="ARBA00023014"/>
    </source>
</evidence>
<dbReference type="AlphaFoldDB" id="A0A7C8BRY5"/>
<name>A0A7C8BRY5_9ACTN</name>
<keyword evidence="4" id="KW-0479">Metal-binding</keyword>
<sequence>MSKELSRRTFVQGSALAGLGAAALGGSALFGCSSELAETGADGKAEPAPVEEKIVWNHCAINCPGRCALKLHVVDDEIVRVETYAADSDDMDDIQPRACLRGRAYRAWVNHPDRINYPMKRAEGSKRGEGKYEQITWDEAIEIIARNYQEVIDNYGPEAVYMNYCTGNYGVTARPWFRLLNSLGNGYLAFYGNYSLAQLMWITPYIFGASVGAGSSLSAARDSDLVLMFGTSPVETRQGGAVSHHDYVAMREMTKGKIYVIDPRFNDSLAGRSDEWLPINPGTDAALVAAIAHELIANNQVDKEFLDTYCVGFDEATLPASAQGQNKSYQDYIMGTGYDKVEKTPEWAAPITGIAADKIRAMAGEIAAAKALFVDQGWGPQRRSNGEMTGWSICMLPILTGNIGLPGTSNGLREGSYSVNLTSMPDGENPVKAKISVFSMVDAIDRGHEMTEKADGVTGVEQLPCDIKFVINYAGNCITNQNSDINWVHDVMSDESKCQFVLGSDILMTDSLKYSDVILPDLFRLEQPSMIGTGGDGGYMLAGSEPYAPKFERKSAYDAAALIAAALGKEEAFTEGKTQEDWLRECYETSREKDPELPTYEEAMEMGVYTRKNPAGAVIAMAEFRADPVANPLDTPSGKIEIYSEALADYIAAHEFADDDFVAPIPVYAPEWYGAETVTDEFPLQLSGFHYRGRLHSSWGGVEILKELNPQEAWINPSDAAERGIEQGDTVRVENQFGAMELLAKVTPRVIPGTVACAQGAWHDADMNGDRVDKGGCINTLTTHRPSPFAKGNPQHTNICQVTKA</sequence>
<dbReference type="Proteomes" id="UP000479639">
    <property type="component" value="Unassembled WGS sequence"/>
</dbReference>
<evidence type="ECO:0000256" key="1">
    <source>
        <dbReference type="ARBA" id="ARBA00001942"/>
    </source>
</evidence>
<dbReference type="InterPro" id="IPR050612">
    <property type="entry name" value="Prok_Mopterin_Oxidored"/>
</dbReference>
<dbReference type="EMBL" id="WAJS01000005">
    <property type="protein sequence ID" value="KAB1651117.1"/>
    <property type="molecule type" value="Genomic_DNA"/>
</dbReference>
<dbReference type="PROSITE" id="PS00932">
    <property type="entry name" value="MOLYBDOPTERIN_PROK_3"/>
    <property type="match status" value="1"/>
</dbReference>
<evidence type="ECO:0000256" key="5">
    <source>
        <dbReference type="ARBA" id="ARBA00022729"/>
    </source>
</evidence>
<dbReference type="Gene3D" id="3.40.50.740">
    <property type="match status" value="1"/>
</dbReference>
<comment type="caution">
    <text evidence="10">The sequence shown here is derived from an EMBL/GenBank/DDBJ whole genome shotgun (WGS) entry which is preliminary data.</text>
</comment>